<organism evidence="2">
    <name type="scientific">Tuwongella immobilis</name>
    <dbReference type="NCBI Taxonomy" id="692036"/>
    <lineage>
        <taxon>Bacteria</taxon>
        <taxon>Pseudomonadati</taxon>
        <taxon>Planctomycetota</taxon>
        <taxon>Planctomycetia</taxon>
        <taxon>Gemmatales</taxon>
        <taxon>Gemmataceae</taxon>
        <taxon>Tuwongella</taxon>
    </lineage>
</organism>
<dbReference type="EMBL" id="LR593887">
    <property type="protein sequence ID" value="VTS00294.1"/>
    <property type="molecule type" value="Genomic_DNA"/>
</dbReference>
<dbReference type="InParanoid" id="A0A6C2YLF4"/>
<proteinExistence type="predicted"/>
<keyword evidence="3" id="KW-1185">Reference proteome</keyword>
<accession>A0A6C2YLF4</accession>
<dbReference type="EMBL" id="LR586016">
    <property type="protein sequence ID" value="VIP02069.1"/>
    <property type="molecule type" value="Genomic_DNA"/>
</dbReference>
<evidence type="ECO:0000313" key="3">
    <source>
        <dbReference type="Proteomes" id="UP000464378"/>
    </source>
</evidence>
<protein>
    <submittedName>
        <fullName evidence="2">Uncharacterized protein</fullName>
    </submittedName>
</protein>
<dbReference type="RefSeq" id="WP_162657284.1">
    <property type="nucleotide sequence ID" value="NZ_LR593887.1"/>
</dbReference>
<feature type="chain" id="PRO_5036172751" evidence="1">
    <location>
        <begin position="27"/>
        <end position="126"/>
    </location>
</feature>
<gene>
    <name evidence="2" type="ORF">GMBLW1_18910</name>
</gene>
<dbReference type="Proteomes" id="UP000464378">
    <property type="component" value="Chromosome"/>
</dbReference>
<evidence type="ECO:0000313" key="2">
    <source>
        <dbReference type="EMBL" id="VIP02069.1"/>
    </source>
</evidence>
<name>A0A6C2YLF4_9BACT</name>
<reference evidence="2" key="1">
    <citation type="submission" date="2019-04" db="EMBL/GenBank/DDBJ databases">
        <authorList>
            <consortium name="Science for Life Laboratories"/>
        </authorList>
    </citation>
    <scope>NUCLEOTIDE SEQUENCE</scope>
    <source>
        <strain evidence="2">MBLW1</strain>
    </source>
</reference>
<keyword evidence="1" id="KW-0732">Signal</keyword>
<feature type="signal peptide" evidence="1">
    <location>
        <begin position="1"/>
        <end position="26"/>
    </location>
</feature>
<evidence type="ECO:0000256" key="1">
    <source>
        <dbReference type="SAM" id="SignalP"/>
    </source>
</evidence>
<sequence length="126" mass="13962">MKRFLPWISAMAVAAVLTVGTGTASAQIVIQPSVFVPAPVFVPSPIYGPGFAPGVYNPYSGRFVNNYYRFGTPFGGFSAGEQGYNPYTGNFYSYQKYGNPLLGRYGVSKSYYNPTFNTYSFYRYGR</sequence>
<dbReference type="AlphaFoldDB" id="A0A6C2YLF4"/>
<dbReference type="KEGG" id="tim:GMBLW1_18910"/>